<keyword evidence="9 18" id="KW-0732">Signal</keyword>
<dbReference type="CDD" id="cd11377">
    <property type="entry name" value="Pro-peptidase_S53"/>
    <property type="match status" value="1"/>
</dbReference>
<dbReference type="Gene3D" id="3.40.50.200">
    <property type="entry name" value="Peptidase S8/S53 domain"/>
    <property type="match status" value="1"/>
</dbReference>
<dbReference type="FunFam" id="3.40.50.200:FF:000015">
    <property type="entry name" value="Tripeptidyl peptidase A"/>
    <property type="match status" value="1"/>
</dbReference>
<evidence type="ECO:0000256" key="18">
    <source>
        <dbReference type="SAM" id="SignalP"/>
    </source>
</evidence>
<evidence type="ECO:0000259" key="19">
    <source>
        <dbReference type="PROSITE" id="PS51695"/>
    </source>
</evidence>
<feature type="active site" description="Charge relay system" evidence="16">
    <location>
        <position position="350"/>
    </location>
</feature>
<dbReference type="GO" id="GO:0046872">
    <property type="term" value="F:metal ion binding"/>
    <property type="evidence" value="ECO:0007669"/>
    <property type="project" value="UniProtKB-KW"/>
</dbReference>
<name>A0A8H5GHK1_9AGAR</name>
<dbReference type="Pfam" id="PF00082">
    <property type="entry name" value="Peptidase_S8"/>
    <property type="match status" value="1"/>
</dbReference>
<sequence>MKTLSIVVVVTLGFGLGTLSAATSSSSPTIPIAIPHVHGYTRLSRAPPSLPLPHPLKLALTQPSSSLSQIDRYLYEVSDPSSDKFGKHWNVERIREVFEPSGETVRVVREWLEEMGYDDDENETMMNIPKPKPKSKPKRAVTYKNGWIEVNATVGEAERLLSTEYHVYAHIESGRKHVVSTPYHLPAHIAPHVEVVIPTVDFNVGPMKHFKRASSVNLATSTSSGIDSTNLNDENNENDALNPQPHRIVSTIYNDLSHCDEQMTPKCLRALYGFDYVPSQGSNEMGTGNSIGIVEYTPQAYLQTDLDKFFREFSPDLRGSYASPLLASIDGGIAQTIHQTFDLNGESDLDLEYAMTLVTKNQPVTLYQVGDIVEGGSFNNFLDALDFSYCSYDGGDDPSQDEPYPDGDLGGLAYTGPQACGTLKPTYVISTSYGYNEADLSEAYARRQCFEYAKLGLMGITVIYSSGDNGVAGNFDLCLNPDGSQTPNGTIFNPGFPATCPYVTSVGATQVIPGANVTNRSSVQSDYSGSGSGSSTSYEPEMACSNVIFSGGGFSNYFEMPMYQEESVKTWLEENPVPPAWREGVFNNSGNSRGFPDLAANGASYVVAMDGVFNLVYGTSASAPVFASMITMINDARISNGKGPVGFINPVLYSSSFKSAFHNITRGTNPGCGKEGFRAVAGWNPVTGLGTPDFQELLAKFMDLP</sequence>
<evidence type="ECO:0000256" key="3">
    <source>
        <dbReference type="ARBA" id="ARBA00002451"/>
    </source>
</evidence>
<evidence type="ECO:0000256" key="2">
    <source>
        <dbReference type="ARBA" id="ARBA00001913"/>
    </source>
</evidence>
<accession>A0A8H5GHK1</accession>
<feature type="active site" description="Charge relay system" evidence="16">
    <location>
        <position position="620"/>
    </location>
</feature>
<dbReference type="GO" id="GO:0004252">
    <property type="term" value="F:serine-type endopeptidase activity"/>
    <property type="evidence" value="ECO:0007669"/>
    <property type="project" value="UniProtKB-UniRule"/>
</dbReference>
<evidence type="ECO:0000256" key="11">
    <source>
        <dbReference type="ARBA" id="ARBA00022825"/>
    </source>
</evidence>
<evidence type="ECO:0000256" key="9">
    <source>
        <dbReference type="ARBA" id="ARBA00022729"/>
    </source>
</evidence>
<dbReference type="PROSITE" id="PS51695">
    <property type="entry name" value="SEDOLISIN"/>
    <property type="match status" value="1"/>
</dbReference>
<dbReference type="Proteomes" id="UP000559256">
    <property type="component" value="Unassembled WGS sequence"/>
</dbReference>
<evidence type="ECO:0000256" key="14">
    <source>
        <dbReference type="ARBA" id="ARBA00023145"/>
    </source>
</evidence>
<keyword evidence="13" id="KW-0843">Virulence</keyword>
<keyword evidence="14" id="KW-0865">Zymogen</keyword>
<evidence type="ECO:0000256" key="7">
    <source>
        <dbReference type="ARBA" id="ARBA00022670"/>
    </source>
</evidence>
<reference evidence="20 21" key="1">
    <citation type="journal article" date="2020" name="ISME J.">
        <title>Uncovering the hidden diversity of litter-decomposition mechanisms in mushroom-forming fungi.</title>
        <authorList>
            <person name="Floudas D."/>
            <person name="Bentzer J."/>
            <person name="Ahren D."/>
            <person name="Johansson T."/>
            <person name="Persson P."/>
            <person name="Tunlid A."/>
        </authorList>
    </citation>
    <scope>NUCLEOTIDE SEQUENCE [LARGE SCALE GENOMIC DNA]</scope>
    <source>
        <strain evidence="20 21">CBS 291.85</strain>
    </source>
</reference>
<proteinExistence type="predicted"/>
<keyword evidence="8" id="KW-0479">Metal-binding</keyword>
<dbReference type="Pfam" id="PF09286">
    <property type="entry name" value="Pro-kuma_activ"/>
    <property type="match status" value="1"/>
</dbReference>
<evidence type="ECO:0000313" key="21">
    <source>
        <dbReference type="Proteomes" id="UP000559256"/>
    </source>
</evidence>
<dbReference type="GO" id="GO:0006508">
    <property type="term" value="P:proteolysis"/>
    <property type="evidence" value="ECO:0007669"/>
    <property type="project" value="UniProtKB-KW"/>
</dbReference>
<feature type="chain" id="PRO_5034032213" description="tripeptidyl-peptidase II" evidence="18">
    <location>
        <begin position="22"/>
        <end position="705"/>
    </location>
</feature>
<protein>
    <recommendedName>
        <fullName evidence="5">tripeptidyl-peptidase II</fullName>
        <ecNumber evidence="5">3.4.14.10</ecNumber>
    </recommendedName>
</protein>
<dbReference type="InterPro" id="IPR050819">
    <property type="entry name" value="Tripeptidyl-peptidase_I"/>
</dbReference>
<feature type="active site" description="Charge relay system" evidence="16">
    <location>
        <position position="346"/>
    </location>
</feature>
<evidence type="ECO:0000256" key="1">
    <source>
        <dbReference type="ARBA" id="ARBA00001910"/>
    </source>
</evidence>
<dbReference type="InterPro" id="IPR000209">
    <property type="entry name" value="Peptidase_S8/S53_dom"/>
</dbReference>
<comment type="cofactor">
    <cofactor evidence="2">
        <name>Ca(2+)</name>
        <dbReference type="ChEBI" id="CHEBI:29108"/>
    </cofactor>
</comment>
<dbReference type="SUPFAM" id="SSF52743">
    <property type="entry name" value="Subtilisin-like"/>
    <property type="match status" value="1"/>
</dbReference>
<evidence type="ECO:0000313" key="20">
    <source>
        <dbReference type="EMBL" id="KAF5364916.1"/>
    </source>
</evidence>
<dbReference type="GO" id="GO:0008240">
    <property type="term" value="F:tripeptidyl-peptidase activity"/>
    <property type="evidence" value="ECO:0007669"/>
    <property type="project" value="UniProtKB-EC"/>
</dbReference>
<keyword evidence="6" id="KW-0964">Secreted</keyword>
<evidence type="ECO:0000256" key="6">
    <source>
        <dbReference type="ARBA" id="ARBA00022525"/>
    </source>
</evidence>
<dbReference type="AlphaFoldDB" id="A0A8H5GHK1"/>
<keyword evidence="11 16" id="KW-0720">Serine protease</keyword>
<comment type="function">
    <text evidence="3">Secreted tripeptidyl-peptidase which degrades proteins at acidic pHs and is involved in virulence.</text>
</comment>
<dbReference type="InterPro" id="IPR015366">
    <property type="entry name" value="S53_propep"/>
</dbReference>
<dbReference type="SMART" id="SM00944">
    <property type="entry name" value="Pro-kuma_activ"/>
    <property type="match status" value="1"/>
</dbReference>
<keyword evidence="7 16" id="KW-0645">Protease</keyword>
<comment type="catalytic activity">
    <reaction evidence="1">
        <text>Release of an N-terminal tripeptide from a polypeptide.</text>
        <dbReference type="EC" id="3.4.14.10"/>
    </reaction>
</comment>
<evidence type="ECO:0000256" key="5">
    <source>
        <dbReference type="ARBA" id="ARBA00012462"/>
    </source>
</evidence>
<gene>
    <name evidence="20" type="ORF">D9758_008161</name>
</gene>
<feature type="signal peptide" evidence="18">
    <location>
        <begin position="1"/>
        <end position="21"/>
    </location>
</feature>
<keyword evidence="15" id="KW-0325">Glycoprotein</keyword>
<dbReference type="CDD" id="cd04056">
    <property type="entry name" value="Peptidases_S53"/>
    <property type="match status" value="1"/>
</dbReference>
<dbReference type="OrthoDB" id="409122at2759"/>
<evidence type="ECO:0000256" key="12">
    <source>
        <dbReference type="ARBA" id="ARBA00022837"/>
    </source>
</evidence>
<dbReference type="InterPro" id="IPR030400">
    <property type="entry name" value="Sedolisin_dom"/>
</dbReference>
<organism evidence="20 21">
    <name type="scientific">Tetrapyrgos nigripes</name>
    <dbReference type="NCBI Taxonomy" id="182062"/>
    <lineage>
        <taxon>Eukaryota</taxon>
        <taxon>Fungi</taxon>
        <taxon>Dikarya</taxon>
        <taxon>Basidiomycota</taxon>
        <taxon>Agaricomycotina</taxon>
        <taxon>Agaricomycetes</taxon>
        <taxon>Agaricomycetidae</taxon>
        <taxon>Agaricales</taxon>
        <taxon>Marasmiineae</taxon>
        <taxon>Marasmiaceae</taxon>
        <taxon>Tetrapyrgos</taxon>
    </lineage>
</organism>
<evidence type="ECO:0000256" key="16">
    <source>
        <dbReference type="PROSITE-ProRule" id="PRU01032"/>
    </source>
</evidence>
<feature type="compositionally biased region" description="Low complexity" evidence="17">
    <location>
        <begin position="230"/>
        <end position="242"/>
    </location>
</feature>
<dbReference type="PANTHER" id="PTHR14218">
    <property type="entry name" value="PROTEASE S8 TRIPEPTIDYL PEPTIDASE I CLN2"/>
    <property type="match status" value="1"/>
</dbReference>
<evidence type="ECO:0000256" key="10">
    <source>
        <dbReference type="ARBA" id="ARBA00022801"/>
    </source>
</evidence>
<dbReference type="GO" id="GO:0005576">
    <property type="term" value="C:extracellular region"/>
    <property type="evidence" value="ECO:0007669"/>
    <property type="project" value="UniProtKB-SubCell"/>
</dbReference>
<feature type="region of interest" description="Disordered" evidence="17">
    <location>
        <begin position="221"/>
        <end position="243"/>
    </location>
</feature>
<evidence type="ECO:0000256" key="15">
    <source>
        <dbReference type="ARBA" id="ARBA00023180"/>
    </source>
</evidence>
<keyword evidence="12" id="KW-0106">Calcium</keyword>
<comment type="subcellular location">
    <subcellularLocation>
        <location evidence="4">Secreted</location>
        <location evidence="4">Extracellular space</location>
    </subcellularLocation>
</comment>
<keyword evidence="21" id="KW-1185">Reference proteome</keyword>
<evidence type="ECO:0000256" key="13">
    <source>
        <dbReference type="ARBA" id="ARBA00023026"/>
    </source>
</evidence>
<dbReference type="EMBL" id="JAACJM010000030">
    <property type="protein sequence ID" value="KAF5364916.1"/>
    <property type="molecule type" value="Genomic_DNA"/>
</dbReference>
<evidence type="ECO:0000256" key="4">
    <source>
        <dbReference type="ARBA" id="ARBA00004239"/>
    </source>
</evidence>
<dbReference type="InterPro" id="IPR036852">
    <property type="entry name" value="Peptidase_S8/S53_dom_sf"/>
</dbReference>
<dbReference type="SUPFAM" id="SSF54897">
    <property type="entry name" value="Protease propeptides/inhibitors"/>
    <property type="match status" value="1"/>
</dbReference>
<comment type="caution">
    <text evidence="20">The sequence shown here is derived from an EMBL/GenBank/DDBJ whole genome shotgun (WGS) entry which is preliminary data.</text>
</comment>
<comment type="caution">
    <text evidence="16">Lacks conserved residue(s) required for the propagation of feature annotation.</text>
</comment>
<evidence type="ECO:0000256" key="17">
    <source>
        <dbReference type="SAM" id="MobiDB-lite"/>
    </source>
</evidence>
<dbReference type="EC" id="3.4.14.10" evidence="5"/>
<evidence type="ECO:0000256" key="8">
    <source>
        <dbReference type="ARBA" id="ARBA00022723"/>
    </source>
</evidence>
<keyword evidence="10 16" id="KW-0378">Hydrolase</keyword>
<feature type="domain" description="Peptidase S53" evidence="19">
    <location>
        <begin position="262"/>
        <end position="704"/>
    </location>
</feature>
<dbReference type="PANTHER" id="PTHR14218:SF19">
    <property type="entry name" value="SERINE PROTEASE AORO, PUTATIVE (AFU_ORTHOLOGUE AFUA_6G10250)-RELATED"/>
    <property type="match status" value="1"/>
</dbReference>